<dbReference type="AlphaFoldDB" id="A0A8I2YMC2"/>
<name>A0A8I2YMC2_9AGAM</name>
<protein>
    <submittedName>
        <fullName evidence="7">Armadillo-type protein</fullName>
    </submittedName>
</protein>
<dbReference type="Proteomes" id="UP000683000">
    <property type="component" value="Unassembled WGS sequence"/>
</dbReference>
<feature type="region of interest" description="Disordered" evidence="5">
    <location>
        <begin position="604"/>
        <end position="626"/>
    </location>
</feature>
<dbReference type="InterPro" id="IPR016024">
    <property type="entry name" value="ARM-type_fold"/>
</dbReference>
<proteinExistence type="predicted"/>
<dbReference type="Pfam" id="PF01602">
    <property type="entry name" value="Adaptin_N"/>
    <property type="match status" value="1"/>
</dbReference>
<accession>A0A8I2YMC2</accession>
<dbReference type="InterPro" id="IPR011989">
    <property type="entry name" value="ARM-like"/>
</dbReference>
<dbReference type="GO" id="GO:0006886">
    <property type="term" value="P:intracellular protein transport"/>
    <property type="evidence" value="ECO:0007669"/>
    <property type="project" value="InterPro"/>
</dbReference>
<keyword evidence="2" id="KW-0813">Transport</keyword>
<organism evidence="7 8">
    <name type="scientific">Boletus reticuloceps</name>
    <dbReference type="NCBI Taxonomy" id="495285"/>
    <lineage>
        <taxon>Eukaryota</taxon>
        <taxon>Fungi</taxon>
        <taxon>Dikarya</taxon>
        <taxon>Basidiomycota</taxon>
        <taxon>Agaricomycotina</taxon>
        <taxon>Agaricomycetes</taxon>
        <taxon>Agaricomycetidae</taxon>
        <taxon>Boletales</taxon>
        <taxon>Boletineae</taxon>
        <taxon>Boletaceae</taxon>
        <taxon>Boletoideae</taxon>
        <taxon>Boletus</taxon>
    </lineage>
</organism>
<gene>
    <name evidence="7" type="ORF">JVT61DRAFT_3002</name>
</gene>
<evidence type="ECO:0000256" key="1">
    <source>
        <dbReference type="ARBA" id="ARBA00004308"/>
    </source>
</evidence>
<feature type="compositionally biased region" description="Polar residues" evidence="5">
    <location>
        <begin position="604"/>
        <end position="618"/>
    </location>
</feature>
<evidence type="ECO:0000256" key="2">
    <source>
        <dbReference type="ARBA" id="ARBA00022448"/>
    </source>
</evidence>
<dbReference type="Gene3D" id="1.25.10.10">
    <property type="entry name" value="Leucine-rich Repeat Variant"/>
    <property type="match status" value="1"/>
</dbReference>
<dbReference type="InterPro" id="IPR050840">
    <property type="entry name" value="Adaptor_Complx_Large_Subunit"/>
</dbReference>
<keyword evidence="8" id="KW-1185">Reference proteome</keyword>
<dbReference type="GO" id="GO:0012505">
    <property type="term" value="C:endomembrane system"/>
    <property type="evidence" value="ECO:0007669"/>
    <property type="project" value="UniProtKB-SubCell"/>
</dbReference>
<evidence type="ECO:0000259" key="6">
    <source>
        <dbReference type="Pfam" id="PF01602"/>
    </source>
</evidence>
<dbReference type="GO" id="GO:0030117">
    <property type="term" value="C:membrane coat"/>
    <property type="evidence" value="ECO:0007669"/>
    <property type="project" value="InterPro"/>
</dbReference>
<dbReference type="GO" id="GO:0016192">
    <property type="term" value="P:vesicle-mediated transport"/>
    <property type="evidence" value="ECO:0007669"/>
    <property type="project" value="InterPro"/>
</dbReference>
<keyword evidence="4" id="KW-0472">Membrane</keyword>
<sequence length="737" mass="81451">MDVPFISSGAMSRAQYALVRKLENAASPQAADQIILNELDVIRRNLQQRHLSIKDCKECLILILHCTMSLSTAGPGDLEFAFPHAVNLAELGQSPMDKKIGYIFCMELMPPSHELQLMLVNTLRKDLESNSVARICLALDMLIQVPNEDVIPAVDTRLQTLLEHQSQRALMAHYTLFQRDAERMAHLEDIIQRHLRHDPSGIGPISIIAGKLKHSESLGKLLNSQLQHQYQESSKPSFVLSILQTLRRGEMKLESGSIPVVLDIIKRVSQVPMRAVLRDAFMLLSTVSPEALRQSRWSSIAVTSIRHLLSSRDPDDLFLFVSCLSCLDPSIWAGTLPSTVAVLDEWEVQAVMRLLDSPDGLIRKTTIKVLHSVDPVIVETYYSQALRSLSPSLTLSDKNEYVARLLEIINVQEANDVDQYARRLKDLFSVVEGEEHGQMEDLPILDLGVERILNGIRERETTSRISCVTALAVSLTEPDVRVGPTLMVVISALVSEYCGKVSISPMEMLRGMATRLASYAPSVQDACLLTMLRLSVECDDIPEQVTAAVRRLSKHTGAYLRRRCDLFLTLSTQRRVLAEIISRAPSSSLPDFLSALTGYKSNLNATPSQSPRTISSGRQDLLEFSPSRGTASARKLRYEAYAAPQLVPSLRYLSSPRRQKGSASSPDGSTRSLSRASDASNSLNELSKTISPGELTLAAAQSSFDPLETGRVLDPVARPPQDDLVCYAAQICLPGLI</sequence>
<comment type="caution">
    <text evidence="7">The sequence shown here is derived from an EMBL/GenBank/DDBJ whole genome shotgun (WGS) entry which is preliminary data.</text>
</comment>
<dbReference type="EMBL" id="JAGFBS010000014">
    <property type="protein sequence ID" value="KAG6375444.1"/>
    <property type="molecule type" value="Genomic_DNA"/>
</dbReference>
<evidence type="ECO:0000313" key="7">
    <source>
        <dbReference type="EMBL" id="KAG6375444.1"/>
    </source>
</evidence>
<feature type="region of interest" description="Disordered" evidence="5">
    <location>
        <begin position="653"/>
        <end position="683"/>
    </location>
</feature>
<feature type="domain" description="Clathrin/coatomer adaptor adaptin-like N-terminal" evidence="6">
    <location>
        <begin position="51"/>
        <end position="200"/>
    </location>
</feature>
<dbReference type="OrthoDB" id="29308at2759"/>
<evidence type="ECO:0000313" key="8">
    <source>
        <dbReference type="Proteomes" id="UP000683000"/>
    </source>
</evidence>
<evidence type="ECO:0000256" key="4">
    <source>
        <dbReference type="ARBA" id="ARBA00023136"/>
    </source>
</evidence>
<evidence type="ECO:0000256" key="3">
    <source>
        <dbReference type="ARBA" id="ARBA00022927"/>
    </source>
</evidence>
<comment type="subcellular location">
    <subcellularLocation>
        <location evidence="1">Endomembrane system</location>
    </subcellularLocation>
</comment>
<reference evidence="7" key="1">
    <citation type="submission" date="2021-03" db="EMBL/GenBank/DDBJ databases">
        <title>Evolutionary innovations through gain and loss of genes in the ectomycorrhizal Boletales.</title>
        <authorList>
            <person name="Wu G."/>
            <person name="Miyauchi S."/>
            <person name="Morin E."/>
            <person name="Yang Z.-L."/>
            <person name="Xu J."/>
            <person name="Martin F.M."/>
        </authorList>
    </citation>
    <scope>NUCLEOTIDE SEQUENCE</scope>
    <source>
        <strain evidence="7">BR01</strain>
    </source>
</reference>
<dbReference type="PANTHER" id="PTHR22780">
    <property type="entry name" value="ADAPTIN, ALPHA/GAMMA/EPSILON"/>
    <property type="match status" value="1"/>
</dbReference>
<dbReference type="SUPFAM" id="SSF48371">
    <property type="entry name" value="ARM repeat"/>
    <property type="match status" value="1"/>
</dbReference>
<evidence type="ECO:0000256" key="5">
    <source>
        <dbReference type="SAM" id="MobiDB-lite"/>
    </source>
</evidence>
<feature type="compositionally biased region" description="Polar residues" evidence="5">
    <location>
        <begin position="661"/>
        <end position="683"/>
    </location>
</feature>
<dbReference type="InterPro" id="IPR002553">
    <property type="entry name" value="Clathrin/coatomer_adapt-like_N"/>
</dbReference>
<keyword evidence="3" id="KW-0653">Protein transport</keyword>